<dbReference type="KEGG" id="ral:Rumal_3329"/>
<keyword evidence="4" id="KW-0175">Coiled coil</keyword>
<dbReference type="EMBL" id="CP002404">
    <property type="protein sequence ID" value="ADU23791.1"/>
    <property type="molecule type" value="Genomic_DNA"/>
</dbReference>
<dbReference type="Proteomes" id="UP000006919">
    <property type="component" value="Plasmid pRUMAL01"/>
</dbReference>
<dbReference type="Pfam" id="PF02463">
    <property type="entry name" value="SMC_N"/>
    <property type="match status" value="1"/>
</dbReference>
<comment type="similarity">
    <text evidence="1">Belongs to the SMC family. SbcC subfamily.</text>
</comment>
<dbReference type="SUPFAM" id="SSF52540">
    <property type="entry name" value="P-loop containing nucleoside triphosphate hydrolases"/>
    <property type="match status" value="1"/>
</dbReference>
<accession>E6UJE5</accession>
<proteinExistence type="inferred from homology"/>
<dbReference type="InterPro" id="IPR003395">
    <property type="entry name" value="RecF/RecN/SMC_N"/>
</dbReference>
<dbReference type="InterPro" id="IPR027417">
    <property type="entry name" value="P-loop_NTPase"/>
</dbReference>
<dbReference type="AlphaFoldDB" id="E6UJE5"/>
<name>E6UJE5_RUMA7</name>
<dbReference type="eggNOG" id="COG1196">
    <property type="taxonomic scope" value="Bacteria"/>
</dbReference>
<dbReference type="OrthoDB" id="9784297at2"/>
<sequence>MNFKNICIENFGGITHLETIPKRVNVIIGPNGHGKTTFLKAVKYGLVGSQTRSELIKDGACAAEVSLDIDAYSIRSINNSKGASVYLNGKKTTRKSIVELLQAEYGGTKEAMQFLTSSEVFEKASSSEFTEFLLNSGFIPLNLDIETLLRLVKETEVIDESIEEELKGNFPAMPDKFSLDHIQEINDYYSGKIKAEKKEIERLSSIISSVDGIDTTSIREPKTIKKEYELLIADEATIKAYEEITVKRSTALEKLKKLQETYDKYTVTKPNPAEKISAEKVIEQMDSEIKKSIKFISTLNANNSMLEKQLSRLSSNCCPLSEKISCTQDKTEVIEEINTTISGNKDQIELLEQDKEIYEDQLKKAQEVLEAYRNQEKAYTEKINLLKQIDVVKTSIPSAVERPDLDASEIARKKSVLADELALANRIEAANNEKANLISHENDFSKYSILERITSKKGNVKGKILKLLLGRLVKSINDMAAEACPQLTLDLNINSNGNVIIQCKTPSGTQDYGDLSTGEKLLVQFLVMTQINQLSGFKLLVMDNLDKLDEANFEKMLDFLSQPAVAEYYDHVFVATVNHTEFEDVLGKFSDINVINV</sequence>
<evidence type="ECO:0000256" key="2">
    <source>
        <dbReference type="ARBA" id="ARBA00011322"/>
    </source>
</evidence>
<dbReference type="PANTHER" id="PTHR32114">
    <property type="entry name" value="ABC TRANSPORTER ABCH.3"/>
    <property type="match status" value="1"/>
</dbReference>
<dbReference type="HOGENOM" id="CLU_531796_0_0_9"/>
<evidence type="ECO:0000256" key="3">
    <source>
        <dbReference type="ARBA" id="ARBA00013368"/>
    </source>
</evidence>
<protein>
    <recommendedName>
        <fullName evidence="3">Nuclease SbcCD subunit C</fullName>
    </recommendedName>
</protein>
<evidence type="ECO:0000259" key="5">
    <source>
        <dbReference type="Pfam" id="PF02463"/>
    </source>
</evidence>
<evidence type="ECO:0000256" key="4">
    <source>
        <dbReference type="SAM" id="Coils"/>
    </source>
</evidence>
<comment type="subunit">
    <text evidence="2">Heterodimer of SbcC and SbcD.</text>
</comment>
<dbReference type="PANTHER" id="PTHR32114:SF2">
    <property type="entry name" value="ABC TRANSPORTER ABCH.3"/>
    <property type="match status" value="1"/>
</dbReference>
<organism evidence="6 7">
    <name type="scientific">Ruminococcus albus (strain ATCC 27210 / DSM 20455 / JCM 14654 / NCDO 2250 / 7)</name>
    <dbReference type="NCBI Taxonomy" id="697329"/>
    <lineage>
        <taxon>Bacteria</taxon>
        <taxon>Bacillati</taxon>
        <taxon>Bacillota</taxon>
        <taxon>Clostridia</taxon>
        <taxon>Eubacteriales</taxon>
        <taxon>Oscillospiraceae</taxon>
        <taxon>Ruminococcus</taxon>
    </lineage>
</organism>
<feature type="coiled-coil region" evidence="4">
    <location>
        <begin position="296"/>
        <end position="389"/>
    </location>
</feature>
<geneLocation type="plasmid" evidence="6 7">
    <name>pRUMAL01</name>
</geneLocation>
<gene>
    <name evidence="6" type="ordered locus">Rumal_3329</name>
</gene>
<dbReference type="RefSeq" id="WP_013483341.1">
    <property type="nucleotide sequence ID" value="NC_014824.1"/>
</dbReference>
<feature type="domain" description="RecF/RecN/SMC N-terminal" evidence="5">
    <location>
        <begin position="4"/>
        <end position="583"/>
    </location>
</feature>
<reference evidence="7" key="1">
    <citation type="journal article" date="2011" name="J. Bacteriol.">
        <title>Complete genome of the cellulolytic ruminal bacterium Ruminococcus albus 7.</title>
        <authorList>
            <person name="Suen G."/>
            <person name="Stevenson D.M."/>
            <person name="Bruce D.C."/>
            <person name="Chertkov O."/>
            <person name="Copeland A."/>
            <person name="Cheng J.F."/>
            <person name="Detter C."/>
            <person name="Detter J.C."/>
            <person name="Goodwin L.A."/>
            <person name="Han C.S."/>
            <person name="Hauser L.J."/>
            <person name="Ivanova N.N."/>
            <person name="Kyrpides N.C."/>
            <person name="Land M.L."/>
            <person name="Lapidus A."/>
            <person name="Lucas S."/>
            <person name="Ovchinnikova G."/>
            <person name="Pitluck S."/>
            <person name="Tapia R."/>
            <person name="Woyke T."/>
            <person name="Boyum J."/>
            <person name="Mead D."/>
            <person name="Weimer P.J."/>
        </authorList>
    </citation>
    <scope>NUCLEOTIDE SEQUENCE [LARGE SCALE GENOMIC DNA]</scope>
    <source>
        <strain evidence="7">ATCC 27210 / DSM 20455 / JCM 14654 / NCDO 2250 / 7</strain>
        <plasmid evidence="7">pRUMAL01</plasmid>
    </source>
</reference>
<evidence type="ECO:0000256" key="1">
    <source>
        <dbReference type="ARBA" id="ARBA00006930"/>
    </source>
</evidence>
<evidence type="ECO:0000313" key="7">
    <source>
        <dbReference type="Proteomes" id="UP000006919"/>
    </source>
</evidence>
<dbReference type="Gene3D" id="3.40.50.300">
    <property type="entry name" value="P-loop containing nucleotide triphosphate hydrolases"/>
    <property type="match status" value="2"/>
</dbReference>
<keyword evidence="6" id="KW-0614">Plasmid</keyword>
<evidence type="ECO:0000313" key="6">
    <source>
        <dbReference type="EMBL" id="ADU23791.1"/>
    </source>
</evidence>